<dbReference type="GO" id="GO:0052843">
    <property type="term" value="F:inositol-1-diphosphate-2,3,4,5,6-pentakisphosphate diphosphatase activity"/>
    <property type="evidence" value="ECO:0007669"/>
    <property type="project" value="UniProtKB-ARBA"/>
</dbReference>
<keyword evidence="7 14" id="KW-0547">Nucleotide-binding</keyword>
<dbReference type="Gene3D" id="3.40.50.1240">
    <property type="entry name" value="Phosphoglycerate mutase-like"/>
    <property type="match status" value="1"/>
</dbReference>
<dbReference type="GO" id="GO:0032958">
    <property type="term" value="P:inositol phosphate biosynthetic process"/>
    <property type="evidence" value="ECO:0007669"/>
    <property type="project" value="TreeGrafter"/>
</dbReference>
<evidence type="ECO:0000256" key="7">
    <source>
        <dbReference type="ARBA" id="ARBA00022741"/>
    </source>
</evidence>
<dbReference type="InterPro" id="IPR000560">
    <property type="entry name" value="His_Pase_clade-2"/>
</dbReference>
<evidence type="ECO:0000256" key="4">
    <source>
        <dbReference type="ARBA" id="ARBA00022490"/>
    </source>
</evidence>
<dbReference type="Pfam" id="PF00328">
    <property type="entry name" value="His_Phos_2"/>
    <property type="match status" value="1"/>
</dbReference>
<dbReference type="EC" id="2.7.4.24" evidence="3 14"/>
<evidence type="ECO:0000313" key="19">
    <source>
        <dbReference type="Proteomes" id="UP000620124"/>
    </source>
</evidence>
<evidence type="ECO:0000256" key="13">
    <source>
        <dbReference type="ARBA" id="ARBA00071668"/>
    </source>
</evidence>
<dbReference type="InterPro" id="IPR013651">
    <property type="entry name" value="ATP-grasp_RimK-type"/>
</dbReference>
<feature type="compositionally biased region" description="Polar residues" evidence="15">
    <location>
        <begin position="1"/>
        <end position="10"/>
    </location>
</feature>
<dbReference type="EMBL" id="JACAZI010000009">
    <property type="protein sequence ID" value="KAF7352826.1"/>
    <property type="molecule type" value="Genomic_DNA"/>
</dbReference>
<dbReference type="GO" id="GO:0052723">
    <property type="term" value="F:inositol hexakisphosphate 1-kinase activity"/>
    <property type="evidence" value="ECO:0007669"/>
    <property type="project" value="UniProtKB-ARBA"/>
</dbReference>
<dbReference type="FunFam" id="3.30.470.20:FF:000036">
    <property type="entry name" value="Inositol hexakisphosphate and diphosphoinositol-pentakisphosphate kinase"/>
    <property type="match status" value="1"/>
</dbReference>
<comment type="subcellular location">
    <subcellularLocation>
        <location evidence="1 14">Cytoplasm</location>
        <location evidence="1 14">Cytoskeleton</location>
    </subcellularLocation>
</comment>
<keyword evidence="9 14" id="KW-0067">ATP-binding</keyword>
<evidence type="ECO:0000256" key="12">
    <source>
        <dbReference type="ARBA" id="ARBA00034629"/>
    </source>
</evidence>
<feature type="region of interest" description="Disordered" evidence="15">
    <location>
        <begin position="983"/>
        <end position="1017"/>
    </location>
</feature>
<dbReference type="SUPFAM" id="SSF56059">
    <property type="entry name" value="Glutathione synthetase ATP-binding domain-like"/>
    <property type="match status" value="1"/>
</dbReference>
<feature type="compositionally biased region" description="Low complexity" evidence="15">
    <location>
        <begin position="18"/>
        <end position="46"/>
    </location>
</feature>
<dbReference type="InterPro" id="IPR037446">
    <property type="entry name" value="His_Pase_VIP1"/>
</dbReference>
<feature type="domain" description="ATP-grasp fold RimK-type" evidence="16">
    <location>
        <begin position="287"/>
        <end position="397"/>
    </location>
</feature>
<evidence type="ECO:0000256" key="10">
    <source>
        <dbReference type="ARBA" id="ARBA00023212"/>
    </source>
</evidence>
<dbReference type="InterPro" id="IPR029033">
    <property type="entry name" value="His_PPase_superfam"/>
</dbReference>
<evidence type="ECO:0000256" key="14">
    <source>
        <dbReference type="RuleBase" id="RU365032"/>
    </source>
</evidence>
<keyword evidence="6 14" id="KW-0808">Transferase</keyword>
<dbReference type="GO" id="GO:0005524">
    <property type="term" value="F:ATP binding"/>
    <property type="evidence" value="ECO:0007669"/>
    <property type="project" value="UniProtKB-KW"/>
</dbReference>
<protein>
    <recommendedName>
        <fullName evidence="13 14">Inositol hexakisphosphate and diphosphoinositol-pentakisphosphate kinase</fullName>
        <ecNumber evidence="3 14">2.7.4.24</ecNumber>
    </recommendedName>
</protein>
<evidence type="ECO:0000256" key="9">
    <source>
        <dbReference type="ARBA" id="ARBA00022840"/>
    </source>
</evidence>
<sequence length="1017" mass="114427">MSRSRISNFFHSPEKSSNRSSSVITRSSSPASSSHSIHSDSLNSPSRLLHDSTETIAPKHSGKPMVLGVCAMDVKARSKAMREIVTRLVERANGAIEVKIFGDKVILDEDVENWPRCDVLISFFSTDFPLDKAISYVKLRNPFCINDLPSQALLWDRRLVGAVLDQLKVPTPPRLEVSRDGGPRVDNELKDIVKARLGLTIGGFTVTPEVSLREDGNAIIIDGQVLEKPFVEKPVSGEDHNVYIYFRGGGGRRLFRKASHEHSADTFQTKTIQVGNKSSDLDPTLNHPRTDGSYIYEKFIDVDNSEDIKVYTVGQEYTHAETRKSPVVDGVVRRNTDGKEIRFITRLSEEEKTWAKKICEGFGQRVCGYDMLRCDNGQRSQVIDVNGWSFVKGNETYYDRAAEILAALCIRLSSSPDRPQTASGFTTQEAPTWLLKANVTVFRHADRTPKQKLKFNFPIGEPWTQPFVTLLNGEKEEIILREKKQLNFIAIAVDEAKSLGAGGEDLAKLTQLSNALFSKIDLPGTKAQLKPVYSKRQAGQVRRLTKLTLVFKWGGEFTHSARYQSRDLGENMKKDISIMNKDALNNVKIFTSSERRVIASAEIFAAALVDSQNSTYSVPSLPSSTSSSVSSRSSTDIAGLPKSSATPPVPITAPHQTPLNLIVRKDLLDDSNAAKDLMDDVKKRLKILLRPGEPEKRPELTWPKSMNKEPVEVVKEVIELLSSFRTIMRKNFETMDVDKIQERWCCGDEPWLFRERWEKLFEDFCDVEQKKFDPSRVSELYDTIKYCALHHRTFLFAIFDEHGRSDPLQPPRDRKLHELYGRAKALFDLVAPQEYGIEPQEKEEIGVLTSLPLLRNVVEDLEAARNNGGSSLTLYFTKESHIHTLVNLVLQSGLPIANRRIPELDYCSHITFELYERNHGRGKSDKEYSIRLSLSEGAHSSNVLDSTLDARHSLNVQARKKLTQHLPYSLVIEKLSKHFHRLNDIDDDTGPDTPYESMNSAPLVVASLGNDSSSDDP</sequence>
<comment type="function">
    <text evidence="14">Bifunctional inositol kinase that acts in concert with the IP6K kinases to synthesize the diphosphate group-containing inositol pyrophosphates diphosphoinositol pentakisphosphate, PP-InsP5, and bis-diphosphoinositol tetrakisphosphate, (PP)2-InsP4. PP-InsP5 and (PP)2-InsP4, also respectively called InsP7 and InsP8, may regulate a variety of cellular processes, including apoptosis, vesicle trafficking, cytoskeletal dynamics, and exocytosis. Phosphorylates inositol hexakisphosphate (InsP6).</text>
</comment>
<dbReference type="GO" id="GO:0006020">
    <property type="term" value="P:inositol metabolic process"/>
    <property type="evidence" value="ECO:0007669"/>
    <property type="project" value="TreeGrafter"/>
</dbReference>
<evidence type="ECO:0000256" key="1">
    <source>
        <dbReference type="ARBA" id="ARBA00004245"/>
    </source>
</evidence>
<keyword evidence="19" id="KW-1185">Reference proteome</keyword>
<dbReference type="GO" id="GO:0033857">
    <property type="term" value="F:5-diphosphoinositol pentakisphosphate 1-kinase activity"/>
    <property type="evidence" value="ECO:0007669"/>
    <property type="project" value="TreeGrafter"/>
</dbReference>
<dbReference type="PANTHER" id="PTHR12750">
    <property type="entry name" value="DIPHOSPHOINOSITOL PENTAKISPHOSPHATE KINASE"/>
    <property type="match status" value="1"/>
</dbReference>
<dbReference type="Gene3D" id="3.30.470.20">
    <property type="entry name" value="ATP-grasp fold, B domain"/>
    <property type="match status" value="1"/>
</dbReference>
<dbReference type="Pfam" id="PF18086">
    <property type="entry name" value="PPIP5K2_N"/>
    <property type="match status" value="1"/>
</dbReference>
<keyword evidence="8 14" id="KW-0418">Kinase</keyword>
<organism evidence="18 19">
    <name type="scientific">Mycena venus</name>
    <dbReference type="NCBI Taxonomy" id="2733690"/>
    <lineage>
        <taxon>Eukaryota</taxon>
        <taxon>Fungi</taxon>
        <taxon>Dikarya</taxon>
        <taxon>Basidiomycota</taxon>
        <taxon>Agaricomycotina</taxon>
        <taxon>Agaricomycetes</taxon>
        <taxon>Agaricomycetidae</taxon>
        <taxon>Agaricales</taxon>
        <taxon>Marasmiineae</taxon>
        <taxon>Mycenaceae</taxon>
        <taxon>Mycena</taxon>
    </lineage>
</organism>
<dbReference type="GO" id="GO:0005856">
    <property type="term" value="C:cytoskeleton"/>
    <property type="evidence" value="ECO:0007669"/>
    <property type="project" value="UniProtKB-SubCell"/>
</dbReference>
<name>A0A8H7CYQ9_9AGAR</name>
<keyword evidence="5" id="KW-0597">Phosphoprotein</keyword>
<dbReference type="Pfam" id="PF08443">
    <property type="entry name" value="RimK"/>
    <property type="match status" value="1"/>
</dbReference>
<dbReference type="OrthoDB" id="18042at2759"/>
<comment type="catalytic activity">
    <reaction evidence="11">
        <text>5-diphospho-1D-myo-inositol 1,2,3,4,6-pentakisphosphate + ATP + H(+) = 1,5-bis(diphospho)-1D-myo-inositol 2,3,4,6-tetrakisphosphate + ADP</text>
        <dbReference type="Rhea" id="RHEA:10276"/>
        <dbReference type="ChEBI" id="CHEBI:15378"/>
        <dbReference type="ChEBI" id="CHEBI:30616"/>
        <dbReference type="ChEBI" id="CHEBI:58628"/>
        <dbReference type="ChEBI" id="CHEBI:77983"/>
        <dbReference type="ChEBI" id="CHEBI:456216"/>
        <dbReference type="EC" id="2.7.4.24"/>
    </reaction>
    <physiologicalReaction direction="left-to-right" evidence="11">
        <dbReference type="Rhea" id="RHEA:10277"/>
    </physiologicalReaction>
</comment>
<dbReference type="Gene3D" id="3.40.50.11950">
    <property type="match status" value="1"/>
</dbReference>
<feature type="domain" description="VIP1 N-terminal" evidence="17">
    <location>
        <begin position="66"/>
        <end position="156"/>
    </location>
</feature>
<feature type="region of interest" description="Disordered" evidence="15">
    <location>
        <begin position="614"/>
        <end position="653"/>
    </location>
</feature>
<feature type="region of interest" description="Disordered" evidence="15">
    <location>
        <begin position="1"/>
        <end position="48"/>
    </location>
</feature>
<evidence type="ECO:0000256" key="6">
    <source>
        <dbReference type="ARBA" id="ARBA00022679"/>
    </source>
</evidence>
<feature type="compositionally biased region" description="Low complexity" evidence="15">
    <location>
        <begin position="614"/>
        <end position="634"/>
    </location>
</feature>
<dbReference type="InterPro" id="IPR040557">
    <property type="entry name" value="VIP1_N"/>
</dbReference>
<evidence type="ECO:0000256" key="15">
    <source>
        <dbReference type="SAM" id="MobiDB-lite"/>
    </source>
</evidence>
<evidence type="ECO:0000256" key="8">
    <source>
        <dbReference type="ARBA" id="ARBA00022777"/>
    </source>
</evidence>
<accession>A0A8H7CYQ9</accession>
<evidence type="ECO:0000256" key="2">
    <source>
        <dbReference type="ARBA" id="ARBA00005609"/>
    </source>
</evidence>
<dbReference type="FunFam" id="3.40.50.11950:FF:000002">
    <property type="entry name" value="Inositol hexakisphosphate and diphosphoinositol-pentakisphosphate kinase"/>
    <property type="match status" value="1"/>
</dbReference>
<dbReference type="Proteomes" id="UP000620124">
    <property type="component" value="Unassembled WGS sequence"/>
</dbReference>
<gene>
    <name evidence="18" type="ORF">MVEN_01249500</name>
</gene>
<comment type="catalytic activity">
    <reaction evidence="12">
        <text>1D-myo-inositol hexakisphosphate + ATP = 1-diphospho-1D-myo-inositol 2,3,4,5,6-pentakisphosphate + ADP</text>
        <dbReference type="Rhea" id="RHEA:37459"/>
        <dbReference type="ChEBI" id="CHEBI:30616"/>
        <dbReference type="ChEBI" id="CHEBI:58130"/>
        <dbReference type="ChEBI" id="CHEBI:74946"/>
        <dbReference type="ChEBI" id="CHEBI:456216"/>
        <dbReference type="EC" id="2.7.4.24"/>
    </reaction>
    <physiologicalReaction direction="left-to-right" evidence="12">
        <dbReference type="Rhea" id="RHEA:37460"/>
    </physiologicalReaction>
</comment>
<comment type="similarity">
    <text evidence="2 14">Belongs to the histidine acid phosphatase family. VIP1 subfamily.</text>
</comment>
<reference evidence="18" key="1">
    <citation type="submission" date="2020-05" db="EMBL/GenBank/DDBJ databases">
        <title>Mycena genomes resolve the evolution of fungal bioluminescence.</title>
        <authorList>
            <person name="Tsai I.J."/>
        </authorList>
    </citation>
    <scope>NUCLEOTIDE SEQUENCE</scope>
    <source>
        <strain evidence="18">CCC161011</strain>
    </source>
</reference>
<comment type="caution">
    <text evidence="18">The sequence shown here is derived from an EMBL/GenBank/DDBJ whole genome shotgun (WGS) entry which is preliminary data.</text>
</comment>
<dbReference type="PANTHER" id="PTHR12750:SF9">
    <property type="entry name" value="INOSITOL HEXAKISPHOSPHATE AND DIPHOSPHOINOSITOL-PENTAKISPHOSPHATE KINASE"/>
    <property type="match status" value="1"/>
</dbReference>
<evidence type="ECO:0000259" key="17">
    <source>
        <dbReference type="Pfam" id="PF18086"/>
    </source>
</evidence>
<keyword evidence="10" id="KW-0206">Cytoskeleton</keyword>
<proteinExistence type="inferred from homology"/>
<evidence type="ECO:0000256" key="5">
    <source>
        <dbReference type="ARBA" id="ARBA00022553"/>
    </source>
</evidence>
<dbReference type="AlphaFoldDB" id="A0A8H7CYQ9"/>
<evidence type="ECO:0000256" key="11">
    <source>
        <dbReference type="ARBA" id="ARBA00033696"/>
    </source>
</evidence>
<evidence type="ECO:0000259" key="16">
    <source>
        <dbReference type="Pfam" id="PF08443"/>
    </source>
</evidence>
<dbReference type="SUPFAM" id="SSF53254">
    <property type="entry name" value="Phosphoglycerate mutase-like"/>
    <property type="match status" value="1"/>
</dbReference>
<evidence type="ECO:0000256" key="3">
    <source>
        <dbReference type="ARBA" id="ARBA00012893"/>
    </source>
</evidence>
<evidence type="ECO:0000313" key="18">
    <source>
        <dbReference type="EMBL" id="KAF7352826.1"/>
    </source>
</evidence>
<keyword evidence="4 14" id="KW-0963">Cytoplasm</keyword>
<dbReference type="GO" id="GO:0005829">
    <property type="term" value="C:cytosol"/>
    <property type="evidence" value="ECO:0007669"/>
    <property type="project" value="TreeGrafter"/>
</dbReference>